<gene>
    <name evidence="1" type="ORF">UFOVP1005_14</name>
    <name evidence="2" type="ORF">UFOVP1344_14</name>
    <name evidence="3" type="ORF">UFOVP1602_26</name>
</gene>
<evidence type="ECO:0000313" key="1">
    <source>
        <dbReference type="EMBL" id="CAB4177506.1"/>
    </source>
</evidence>
<evidence type="ECO:0000313" key="2">
    <source>
        <dbReference type="EMBL" id="CAB4199834.1"/>
    </source>
</evidence>
<dbReference type="EMBL" id="LR797299">
    <property type="protein sequence ID" value="CAB4199834.1"/>
    <property type="molecule type" value="Genomic_DNA"/>
</dbReference>
<sequence length="69" mass="7940">MWEKKPMAVRKAQVEDMLPHWLYSYKYVLAVMRDTAGLRGEVDSTNPLEQEIMKKAADIALVITGKVKF</sequence>
<dbReference type="EMBL" id="LR797467">
    <property type="protein sequence ID" value="CAB4218375.1"/>
    <property type="molecule type" value="Genomic_DNA"/>
</dbReference>
<reference evidence="1" key="1">
    <citation type="submission" date="2020-05" db="EMBL/GenBank/DDBJ databases">
        <authorList>
            <person name="Chiriac C."/>
            <person name="Salcher M."/>
            <person name="Ghai R."/>
            <person name="Kavagutti S V."/>
        </authorList>
    </citation>
    <scope>NUCLEOTIDE SEQUENCE</scope>
</reference>
<dbReference type="EMBL" id="LR796956">
    <property type="protein sequence ID" value="CAB4177506.1"/>
    <property type="molecule type" value="Genomic_DNA"/>
</dbReference>
<organism evidence="1">
    <name type="scientific">uncultured Caudovirales phage</name>
    <dbReference type="NCBI Taxonomy" id="2100421"/>
    <lineage>
        <taxon>Viruses</taxon>
        <taxon>Duplodnaviria</taxon>
        <taxon>Heunggongvirae</taxon>
        <taxon>Uroviricota</taxon>
        <taxon>Caudoviricetes</taxon>
        <taxon>Peduoviridae</taxon>
        <taxon>Maltschvirus</taxon>
        <taxon>Maltschvirus maltsch</taxon>
    </lineage>
</organism>
<name>A0A6J5Q575_9CAUD</name>
<evidence type="ECO:0000313" key="3">
    <source>
        <dbReference type="EMBL" id="CAB4218375.1"/>
    </source>
</evidence>
<protein>
    <submittedName>
        <fullName evidence="1">Uncharacterized protein</fullName>
    </submittedName>
</protein>
<proteinExistence type="predicted"/>
<accession>A0A6J5Q575</accession>